<gene>
    <name evidence="1" type="ORF">FWK35_00037558</name>
</gene>
<reference evidence="1 2" key="1">
    <citation type="submission" date="2019-08" db="EMBL/GenBank/DDBJ databases">
        <title>Whole genome of Aphis craccivora.</title>
        <authorList>
            <person name="Voronova N.V."/>
            <person name="Shulinski R.S."/>
            <person name="Bandarenka Y.V."/>
            <person name="Zhorov D.G."/>
            <person name="Warner D."/>
        </authorList>
    </citation>
    <scope>NUCLEOTIDE SEQUENCE [LARGE SCALE GENOMIC DNA]</scope>
    <source>
        <strain evidence="1">180601</strain>
        <tissue evidence="1">Whole Body</tissue>
    </source>
</reference>
<evidence type="ECO:0000313" key="2">
    <source>
        <dbReference type="Proteomes" id="UP000478052"/>
    </source>
</evidence>
<evidence type="ECO:0000313" key="1">
    <source>
        <dbReference type="EMBL" id="KAF0753731.1"/>
    </source>
</evidence>
<organism evidence="1 2">
    <name type="scientific">Aphis craccivora</name>
    <name type="common">Cowpea aphid</name>
    <dbReference type="NCBI Taxonomy" id="307492"/>
    <lineage>
        <taxon>Eukaryota</taxon>
        <taxon>Metazoa</taxon>
        <taxon>Ecdysozoa</taxon>
        <taxon>Arthropoda</taxon>
        <taxon>Hexapoda</taxon>
        <taxon>Insecta</taxon>
        <taxon>Pterygota</taxon>
        <taxon>Neoptera</taxon>
        <taxon>Paraneoptera</taxon>
        <taxon>Hemiptera</taxon>
        <taxon>Sternorrhyncha</taxon>
        <taxon>Aphidomorpha</taxon>
        <taxon>Aphidoidea</taxon>
        <taxon>Aphididae</taxon>
        <taxon>Aphidini</taxon>
        <taxon>Aphis</taxon>
        <taxon>Aphis</taxon>
    </lineage>
</organism>
<dbReference type="OrthoDB" id="10314003at2759"/>
<proteinExistence type="predicted"/>
<dbReference type="EMBL" id="VUJU01004639">
    <property type="protein sequence ID" value="KAF0753731.1"/>
    <property type="molecule type" value="Genomic_DNA"/>
</dbReference>
<comment type="caution">
    <text evidence="1">The sequence shown here is derived from an EMBL/GenBank/DDBJ whole genome shotgun (WGS) entry which is preliminary data.</text>
</comment>
<name>A0A6G0YDU5_APHCR</name>
<protein>
    <submittedName>
        <fullName evidence="1">Transporter</fullName>
    </submittedName>
</protein>
<keyword evidence="2" id="KW-1185">Reference proteome</keyword>
<dbReference type="AlphaFoldDB" id="A0A6G0YDU5"/>
<sequence>MPNFYEMNLVRETAFSLTFTIPNFPALRYIHVNKITGVVTIRTNNFFFTCILIGNEFRGGSFRYVDPEDDLFPLNPPTDV</sequence>
<dbReference type="Proteomes" id="UP000478052">
    <property type="component" value="Unassembled WGS sequence"/>
</dbReference>
<accession>A0A6G0YDU5</accession>